<protein>
    <submittedName>
        <fullName evidence="4">Nucleotide-binding universal stress protein, UspA family</fullName>
    </submittedName>
</protein>
<dbReference type="PRINTS" id="PR01438">
    <property type="entry name" value="UNVRSLSTRESS"/>
</dbReference>
<reference evidence="5" key="1">
    <citation type="submission" date="2016-10" db="EMBL/GenBank/DDBJ databases">
        <authorList>
            <person name="Varghese N."/>
            <person name="Submissions S."/>
        </authorList>
    </citation>
    <scope>NUCLEOTIDE SEQUENCE [LARGE SCALE GENOMIC DNA]</scope>
    <source>
        <strain evidence="5">DSM 15363</strain>
    </source>
</reference>
<comment type="similarity">
    <text evidence="1">Belongs to the universal stress protein A family.</text>
</comment>
<dbReference type="OrthoDB" id="9788959at2"/>
<evidence type="ECO:0000313" key="4">
    <source>
        <dbReference type="EMBL" id="SDI28818.1"/>
    </source>
</evidence>
<feature type="coiled-coil region" evidence="2">
    <location>
        <begin position="193"/>
        <end position="221"/>
    </location>
</feature>
<evidence type="ECO:0000256" key="1">
    <source>
        <dbReference type="ARBA" id="ARBA00008791"/>
    </source>
</evidence>
<dbReference type="Pfam" id="PF00582">
    <property type="entry name" value="Usp"/>
    <property type="match status" value="1"/>
</dbReference>
<dbReference type="AlphaFoldDB" id="A0A1G8JC34"/>
<dbReference type="InterPro" id="IPR014729">
    <property type="entry name" value="Rossmann-like_a/b/a_fold"/>
</dbReference>
<gene>
    <name evidence="4" type="ORF">SAMN04489796_10943</name>
</gene>
<dbReference type="EMBL" id="FNCZ01000009">
    <property type="protein sequence ID" value="SDI28818.1"/>
    <property type="molecule type" value="Genomic_DNA"/>
</dbReference>
<organism evidence="4 5">
    <name type="scientific">Winogradskyella thalassocola</name>
    <dbReference type="NCBI Taxonomy" id="262004"/>
    <lineage>
        <taxon>Bacteria</taxon>
        <taxon>Pseudomonadati</taxon>
        <taxon>Bacteroidota</taxon>
        <taxon>Flavobacteriia</taxon>
        <taxon>Flavobacteriales</taxon>
        <taxon>Flavobacteriaceae</taxon>
        <taxon>Winogradskyella</taxon>
    </lineage>
</organism>
<dbReference type="InterPro" id="IPR006015">
    <property type="entry name" value="Universal_stress_UspA"/>
</dbReference>
<dbReference type="SUPFAM" id="SSF52402">
    <property type="entry name" value="Adenine nucleotide alpha hydrolases-like"/>
    <property type="match status" value="2"/>
</dbReference>
<dbReference type="CDD" id="cd00293">
    <property type="entry name" value="USP-like"/>
    <property type="match status" value="1"/>
</dbReference>
<dbReference type="PANTHER" id="PTHR46268:SF6">
    <property type="entry name" value="UNIVERSAL STRESS PROTEIN UP12"/>
    <property type="match status" value="1"/>
</dbReference>
<dbReference type="Gene3D" id="3.40.50.620">
    <property type="entry name" value="HUPs"/>
    <property type="match status" value="2"/>
</dbReference>
<evidence type="ECO:0000256" key="2">
    <source>
        <dbReference type="SAM" id="Coils"/>
    </source>
</evidence>
<dbReference type="RefSeq" id="WP_092470041.1">
    <property type="nucleotide sequence ID" value="NZ_FNCZ01000009.1"/>
</dbReference>
<evidence type="ECO:0000259" key="3">
    <source>
        <dbReference type="Pfam" id="PF00582"/>
    </source>
</evidence>
<dbReference type="STRING" id="262004.SAMN04489796_10943"/>
<dbReference type="InterPro" id="IPR006016">
    <property type="entry name" value="UspA"/>
</dbReference>
<accession>A0A1G8JC34</accession>
<dbReference type="Proteomes" id="UP000199492">
    <property type="component" value="Unassembled WGS sequence"/>
</dbReference>
<keyword evidence="2" id="KW-0175">Coiled coil</keyword>
<feature type="domain" description="UspA" evidence="3">
    <location>
        <begin position="1"/>
        <end position="149"/>
    </location>
</feature>
<sequence>MRHKILIPTDFSKNATKAMHYAIELYKNELCDFYLLNVFTADDNIIEDLMNMESGTELYERRKLDSENGLAKIYDMIAMTEYDNPNHYFSTISVFNNHIEAIKDVVEKKDIEMVVMGTKGKTNSRATFFGSTAIYVMEKVRNCPVIVVPLNGKSVIPKEIVFPTSYKTHYKRRELKHLINIAKTSDATIITLHISEKAELSKEQKENKQLLEEILKATNHKPHFLSHNLVETAISIFIESRDSDMVAFINKKHAFFGSILTNPLVKSISFHTKVPILVMHDLRN</sequence>
<dbReference type="PANTHER" id="PTHR46268">
    <property type="entry name" value="STRESS RESPONSE PROTEIN NHAX"/>
    <property type="match status" value="1"/>
</dbReference>
<keyword evidence="5" id="KW-1185">Reference proteome</keyword>
<evidence type="ECO:0000313" key="5">
    <source>
        <dbReference type="Proteomes" id="UP000199492"/>
    </source>
</evidence>
<name>A0A1G8JC34_9FLAO</name>
<proteinExistence type="inferred from homology"/>